<dbReference type="InterPro" id="IPR039421">
    <property type="entry name" value="Type_1_exporter"/>
</dbReference>
<feature type="transmembrane region" description="Helical" evidence="5">
    <location>
        <begin position="53"/>
        <end position="72"/>
    </location>
</feature>
<dbReference type="Proteomes" id="UP000183028">
    <property type="component" value="Unassembled WGS sequence"/>
</dbReference>
<feature type="transmembrane region" description="Helical" evidence="5">
    <location>
        <begin position="12"/>
        <end position="33"/>
    </location>
</feature>
<gene>
    <name evidence="7" type="ORF">SAMN04487834_10749</name>
</gene>
<feature type="transmembrane region" description="Helical" evidence="5">
    <location>
        <begin position="154"/>
        <end position="175"/>
    </location>
</feature>
<dbReference type="Pfam" id="PF00664">
    <property type="entry name" value="ABC_membrane"/>
    <property type="match status" value="1"/>
</dbReference>
<proteinExistence type="predicted"/>
<keyword evidence="4 5" id="KW-0472">Membrane</keyword>
<evidence type="ECO:0000256" key="3">
    <source>
        <dbReference type="ARBA" id="ARBA00022989"/>
    </source>
</evidence>
<dbReference type="eggNOG" id="COG1132">
    <property type="taxonomic scope" value="Bacteria"/>
</dbReference>
<evidence type="ECO:0000313" key="8">
    <source>
        <dbReference type="Proteomes" id="UP000183028"/>
    </source>
</evidence>
<dbReference type="PANTHER" id="PTHR24221:SF654">
    <property type="entry name" value="ATP-BINDING CASSETTE SUB-FAMILY B MEMBER 6"/>
    <property type="match status" value="1"/>
</dbReference>
<dbReference type="GO" id="GO:0034040">
    <property type="term" value="F:ATPase-coupled lipid transmembrane transporter activity"/>
    <property type="evidence" value="ECO:0007669"/>
    <property type="project" value="TreeGrafter"/>
</dbReference>
<comment type="subcellular location">
    <subcellularLocation>
        <location evidence="1">Cell membrane</location>
        <topology evidence="1">Multi-pass membrane protein</topology>
    </subcellularLocation>
</comment>
<dbReference type="Gene3D" id="1.20.1560.10">
    <property type="entry name" value="ABC transporter type 1, transmembrane domain"/>
    <property type="match status" value="1"/>
</dbReference>
<evidence type="ECO:0000256" key="5">
    <source>
        <dbReference type="SAM" id="Phobius"/>
    </source>
</evidence>
<feature type="transmembrane region" description="Helical" evidence="5">
    <location>
        <begin position="128"/>
        <end position="148"/>
    </location>
</feature>
<dbReference type="InterPro" id="IPR036640">
    <property type="entry name" value="ABC1_TM_sf"/>
</dbReference>
<feature type="transmembrane region" description="Helical" evidence="5">
    <location>
        <begin position="238"/>
        <end position="260"/>
    </location>
</feature>
<keyword evidence="8" id="KW-1185">Reference proteome</keyword>
<dbReference type="PANTHER" id="PTHR24221">
    <property type="entry name" value="ATP-BINDING CASSETTE SUB-FAMILY B"/>
    <property type="match status" value="1"/>
</dbReference>
<dbReference type="EMBL" id="FNYK01000074">
    <property type="protein sequence ID" value="SEJ20709.1"/>
    <property type="molecule type" value="Genomic_DNA"/>
</dbReference>
<evidence type="ECO:0000256" key="4">
    <source>
        <dbReference type="ARBA" id="ARBA00023136"/>
    </source>
</evidence>
<evidence type="ECO:0000256" key="2">
    <source>
        <dbReference type="ARBA" id="ARBA00022692"/>
    </source>
</evidence>
<dbReference type="RefSeq" id="WP_074732728.1">
    <property type="nucleotide sequence ID" value="NZ_FNYK01000074.1"/>
</dbReference>
<feature type="domain" description="ABC transmembrane type-1" evidence="6">
    <location>
        <begin position="13"/>
        <end position="289"/>
    </location>
</feature>
<evidence type="ECO:0000256" key="1">
    <source>
        <dbReference type="ARBA" id="ARBA00004651"/>
    </source>
</evidence>
<dbReference type="OrthoDB" id="95687at2"/>
<evidence type="ECO:0000259" key="6">
    <source>
        <dbReference type="PROSITE" id="PS50929"/>
    </source>
</evidence>
<accession>A0A1H6WV10</accession>
<dbReference type="PROSITE" id="PS50929">
    <property type="entry name" value="ABC_TM1F"/>
    <property type="match status" value="1"/>
</dbReference>
<sequence>MWKYIKKRWRGNLLAVILLCSYVTCAFLETFLLMDILDMMTNHAQWHMLEGKVFTFIIILALSVVAYYAGSVTRARVHVAMRDDMRTSLNKQIGAYTYQKFRNKNIADYIAWYSTNIEQISTLGFSSFFSICTTIFQTVIAVISLGMIYWKMSIYSFVFIVVLYFLSVCTKKYIIRKSKERVESNEVFLAKLNDLLQGFSVLYCFKKMPLFEYKMHDASTYYEQKNYDNTLAQIRVNALLLSVNIIFQSAFLIIAIWCVLHNFMKASAIIGIYSFLPKVFDGITDTVQLKNAMISTKPYFDQMEAHDVMKPIHLIDESINTIELKDVSYAYDQKQVFVHMNYQFLKGKKYAVVARVLY</sequence>
<keyword evidence="2 5" id="KW-0812">Transmembrane</keyword>
<dbReference type="SUPFAM" id="SSF90123">
    <property type="entry name" value="ABC transporter transmembrane region"/>
    <property type="match status" value="1"/>
</dbReference>
<dbReference type="STRING" id="322505.SAMN04487836_1419"/>
<keyword evidence="3 5" id="KW-1133">Transmembrane helix</keyword>
<protein>
    <submittedName>
        <fullName evidence="7">ABC transporter transmembrane region</fullName>
    </submittedName>
</protein>
<dbReference type="AlphaFoldDB" id="A0A1H6WV10"/>
<dbReference type="GO" id="GO:0005524">
    <property type="term" value="F:ATP binding"/>
    <property type="evidence" value="ECO:0007669"/>
    <property type="project" value="InterPro"/>
</dbReference>
<dbReference type="InterPro" id="IPR011527">
    <property type="entry name" value="ABC1_TM_dom"/>
</dbReference>
<reference evidence="8" key="1">
    <citation type="submission" date="2016-10" db="EMBL/GenBank/DDBJ databases">
        <authorList>
            <person name="Varghese N."/>
        </authorList>
    </citation>
    <scope>NUCLEOTIDE SEQUENCE [LARGE SCALE GENOMIC DNA]</scope>
    <source>
        <strain evidence="8">DSM 20406</strain>
    </source>
</reference>
<organism evidence="7 8">
    <name type="scientific">Sharpea azabuensis</name>
    <dbReference type="NCBI Taxonomy" id="322505"/>
    <lineage>
        <taxon>Bacteria</taxon>
        <taxon>Bacillati</taxon>
        <taxon>Bacillota</taxon>
        <taxon>Erysipelotrichia</taxon>
        <taxon>Erysipelotrichales</taxon>
        <taxon>Coprobacillaceae</taxon>
        <taxon>Sharpea</taxon>
    </lineage>
</organism>
<evidence type="ECO:0000313" key="7">
    <source>
        <dbReference type="EMBL" id="SEJ20709.1"/>
    </source>
</evidence>
<dbReference type="GO" id="GO:0140359">
    <property type="term" value="F:ABC-type transporter activity"/>
    <property type="evidence" value="ECO:0007669"/>
    <property type="project" value="InterPro"/>
</dbReference>
<dbReference type="GO" id="GO:0005886">
    <property type="term" value="C:plasma membrane"/>
    <property type="evidence" value="ECO:0007669"/>
    <property type="project" value="UniProtKB-SubCell"/>
</dbReference>
<name>A0A1H6WV10_9FIRM</name>